<evidence type="ECO:0000259" key="10">
    <source>
        <dbReference type="PROSITE" id="PS50188"/>
    </source>
</evidence>
<dbReference type="GO" id="GO:0005829">
    <property type="term" value="C:cytosol"/>
    <property type="evidence" value="ECO:0007669"/>
    <property type="project" value="UniProtKB-SubCell"/>
</dbReference>
<dbReference type="UniPathway" id="UPA00143"/>
<comment type="subunit">
    <text evidence="7">Component of the probable ECS(SPSB2) E3 ubiquitin-protein ligase complex which contains CUL5, RNF7/RBX2, Elongin BC complex and SPSB2. Interacts with CUL5, RNF7, ELOB and ELOC. Interacts with MET. Interacts (via B30.2/SPRY domain) with PAWR; this interaction occurs in association with the Elongin BC complex. Interacts with NOS2.</text>
</comment>
<dbReference type="Pfam" id="PF07525">
    <property type="entry name" value="SOCS_box"/>
    <property type="match status" value="1"/>
</dbReference>
<evidence type="ECO:0000256" key="8">
    <source>
        <dbReference type="ARBA" id="ARBA00071685"/>
    </source>
</evidence>
<dbReference type="PANTHER" id="PTHR12245:SF2">
    <property type="entry name" value="SPRY DOMAIN-CONTAINING SOCS BOX PROTEIN 2"/>
    <property type="match status" value="1"/>
</dbReference>
<dbReference type="Proteomes" id="UP000002279">
    <property type="component" value="Unplaced"/>
</dbReference>
<dbReference type="InterPro" id="IPR050672">
    <property type="entry name" value="FBXO45-Fsn/SPSB_families"/>
</dbReference>
<evidence type="ECO:0000256" key="9">
    <source>
        <dbReference type="SAM" id="MobiDB-lite"/>
    </source>
</evidence>
<evidence type="ECO:0000256" key="5">
    <source>
        <dbReference type="ARBA" id="ARBA00022786"/>
    </source>
</evidence>
<dbReference type="FunFam" id="2.60.120.920:FF:000048">
    <property type="entry name" value="SPRY domain-containing SOCS box protein 2"/>
    <property type="match status" value="1"/>
</dbReference>
<keyword evidence="5" id="KW-0833">Ubl conjugation pathway</keyword>
<dbReference type="OrthoDB" id="5547302at2759"/>
<dbReference type="InterPro" id="IPR013320">
    <property type="entry name" value="ConA-like_dom_sf"/>
</dbReference>
<dbReference type="KEGG" id="oaa:114807812"/>
<dbReference type="InterPro" id="IPR003877">
    <property type="entry name" value="SPRY_dom"/>
</dbReference>
<dbReference type="PROSITE" id="PS50225">
    <property type="entry name" value="SOCS"/>
    <property type="match status" value="1"/>
</dbReference>
<accession>A0A6I8NBW6</accession>
<evidence type="ECO:0000256" key="6">
    <source>
        <dbReference type="ARBA" id="ARBA00056402"/>
    </source>
</evidence>
<dbReference type="GO" id="GO:0019005">
    <property type="term" value="C:SCF ubiquitin ligase complex"/>
    <property type="evidence" value="ECO:0000318"/>
    <property type="project" value="GO_Central"/>
</dbReference>
<dbReference type="InterPro" id="IPR001496">
    <property type="entry name" value="SOCS_box"/>
</dbReference>
<comment type="similarity">
    <text evidence="3">Belongs to the SPSB family.</text>
</comment>
<reference evidence="12" key="1">
    <citation type="submission" date="2025-08" db="UniProtKB">
        <authorList>
            <consortium name="Ensembl"/>
        </authorList>
    </citation>
    <scope>IDENTIFICATION</scope>
    <source>
        <strain evidence="12">Glennie</strain>
    </source>
</reference>
<dbReference type="GO" id="GO:0016567">
    <property type="term" value="P:protein ubiquitination"/>
    <property type="evidence" value="ECO:0007669"/>
    <property type="project" value="UniProtKB-UniPathway"/>
</dbReference>
<evidence type="ECO:0000256" key="1">
    <source>
        <dbReference type="ARBA" id="ARBA00004514"/>
    </source>
</evidence>
<gene>
    <name evidence="12" type="primary">SPSB2</name>
</gene>
<comment type="pathway">
    <text evidence="2">Protein modification; protein ubiquitination.</text>
</comment>
<dbReference type="InterPro" id="IPR001870">
    <property type="entry name" value="B30.2/SPRY"/>
</dbReference>
<feature type="domain" description="SOCS box" evidence="11">
    <location>
        <begin position="221"/>
        <end position="273"/>
    </location>
</feature>
<dbReference type="Gene3D" id="1.10.750.20">
    <property type="entry name" value="SOCS box"/>
    <property type="match status" value="1"/>
</dbReference>
<dbReference type="Gene3D" id="2.60.120.920">
    <property type="match status" value="1"/>
</dbReference>
<dbReference type="GeneID" id="114807812"/>
<keyword evidence="4" id="KW-0963">Cytoplasm</keyword>
<dbReference type="SUPFAM" id="SSF158235">
    <property type="entry name" value="SOCS box-like"/>
    <property type="match status" value="1"/>
</dbReference>
<dbReference type="GO" id="GO:0035556">
    <property type="term" value="P:intracellular signal transduction"/>
    <property type="evidence" value="ECO:0007669"/>
    <property type="project" value="InterPro"/>
</dbReference>
<evidence type="ECO:0000256" key="2">
    <source>
        <dbReference type="ARBA" id="ARBA00004906"/>
    </source>
</evidence>
<dbReference type="GO" id="GO:1990756">
    <property type="term" value="F:ubiquitin-like ligase-substrate adaptor activity"/>
    <property type="evidence" value="ECO:0007669"/>
    <property type="project" value="Ensembl"/>
</dbReference>
<reference evidence="12" key="2">
    <citation type="submission" date="2025-09" db="UniProtKB">
        <authorList>
            <consortium name="Ensembl"/>
        </authorList>
    </citation>
    <scope>IDENTIFICATION</scope>
    <source>
        <strain evidence="12">Glennie</strain>
    </source>
</reference>
<feature type="region of interest" description="Disordered" evidence="9">
    <location>
        <begin position="1"/>
        <end position="34"/>
    </location>
</feature>
<comment type="function">
    <text evidence="6">Substrate recognition component of a SCF-like ECS (Elongin BC-CUL2/5-SOCS-box protein) E3 ubiquitin-protein ligase complex which mediates the ubiquitination and subsequent proteasomal degradation of target proteins. Negatively regulates nitric oxide (NO) production and limits cellular toxicity in activated macrophages by mediating the ubiquitination and proteasomal degradation of NOS2. Acts as a bridge which links NOS2 with the ECS E3 ubiquitin ligase complex components ELOC and CUL5.</text>
</comment>
<dbReference type="GeneTree" id="ENSGT01030000234629"/>
<dbReference type="FunCoup" id="A0A6I8NBW6">
    <property type="interactions" value="26"/>
</dbReference>
<dbReference type="InterPro" id="IPR043136">
    <property type="entry name" value="B30.2/SPRY_sf"/>
</dbReference>
<dbReference type="SMART" id="SM00253">
    <property type="entry name" value="SOCS"/>
    <property type="match status" value="1"/>
</dbReference>
<dbReference type="Bgee" id="ENSOANG00000039691">
    <property type="expression patterns" value="Expressed in heart and 7 other cell types or tissues"/>
</dbReference>
<dbReference type="SMART" id="SM00969">
    <property type="entry name" value="SOCS_box"/>
    <property type="match status" value="1"/>
</dbReference>
<dbReference type="GO" id="GO:0043161">
    <property type="term" value="P:proteasome-mediated ubiquitin-dependent protein catabolic process"/>
    <property type="evidence" value="ECO:0000318"/>
    <property type="project" value="GO_Central"/>
</dbReference>
<dbReference type="Ensembl" id="ENSOANT00000066814.1">
    <property type="protein sequence ID" value="ENSOANP00000038683.1"/>
    <property type="gene ID" value="ENSOANG00000039691.1"/>
</dbReference>
<dbReference type="InterPro" id="IPR036036">
    <property type="entry name" value="SOCS_box-like_dom_sf"/>
</dbReference>
<evidence type="ECO:0000313" key="12">
    <source>
        <dbReference type="Ensembl" id="ENSOANP00000038683.1"/>
    </source>
</evidence>
<evidence type="ECO:0000256" key="3">
    <source>
        <dbReference type="ARBA" id="ARBA00010910"/>
    </source>
</evidence>
<evidence type="ECO:0000259" key="11">
    <source>
        <dbReference type="PROSITE" id="PS50225"/>
    </source>
</evidence>
<dbReference type="PANTHER" id="PTHR12245">
    <property type="entry name" value="SPRY DOMAIN CONTAINING SOCS BOX PROTEIN"/>
    <property type="match status" value="1"/>
</dbReference>
<dbReference type="FunFam" id="1.10.750.20:FF:000001">
    <property type="entry name" value="Ankyrin repeat and SOCS box containing 1"/>
    <property type="match status" value="1"/>
</dbReference>
<sequence>MGQTALAGGSGPSDAPGVASGPRPPEPSCPEGLGELLAAAPADPGAQRRHGWNPDDCSDNIDVHEGGLVFERRPVAQTTDGVRGKCGYWRGLHAWEICWPPAQRGTHAVVGVATARAPLRVDRYAPLLGSDRESWGWDITRGHLYHRAEEGAAAARYPAASGVGGVADAPLEVPERLVVVLDMEEGTLGYAVGGAYLGPAFRGLGGRTLYPAVSAVWGQCRVRIRYLGEWRVKPHSLLHLSRLCVRSILGEARLGEVATLPLPPALKRYLLYQ</sequence>
<feature type="domain" description="B30.2/SPRY" evidence="10">
    <location>
        <begin position="30"/>
        <end position="231"/>
    </location>
</feature>
<dbReference type="InParanoid" id="A0A6I8NBW6"/>
<dbReference type="Pfam" id="PF00622">
    <property type="entry name" value="SPRY"/>
    <property type="match status" value="1"/>
</dbReference>
<dbReference type="SUPFAM" id="SSF49899">
    <property type="entry name" value="Concanavalin A-like lectins/glucanases"/>
    <property type="match status" value="1"/>
</dbReference>
<evidence type="ECO:0000256" key="7">
    <source>
        <dbReference type="ARBA" id="ARBA00062192"/>
    </source>
</evidence>
<evidence type="ECO:0000313" key="13">
    <source>
        <dbReference type="Proteomes" id="UP000002279"/>
    </source>
</evidence>
<evidence type="ECO:0000256" key="4">
    <source>
        <dbReference type="ARBA" id="ARBA00022490"/>
    </source>
</evidence>
<dbReference type="CTD" id="84727"/>
<dbReference type="AlphaFoldDB" id="A0A6I8NBW6"/>
<organism evidence="12 13">
    <name type="scientific">Ornithorhynchus anatinus</name>
    <name type="common">Duckbill platypus</name>
    <dbReference type="NCBI Taxonomy" id="9258"/>
    <lineage>
        <taxon>Eukaryota</taxon>
        <taxon>Metazoa</taxon>
        <taxon>Chordata</taxon>
        <taxon>Craniata</taxon>
        <taxon>Vertebrata</taxon>
        <taxon>Euteleostomi</taxon>
        <taxon>Mammalia</taxon>
        <taxon>Monotremata</taxon>
        <taxon>Ornithorhynchidae</taxon>
        <taxon>Ornithorhynchus</taxon>
    </lineage>
</organism>
<name>A0A6I8NBW6_ORNAN</name>
<protein>
    <recommendedName>
        <fullName evidence="8">SPRY domain-containing SOCS box protein 2</fullName>
    </recommendedName>
</protein>
<keyword evidence="13" id="KW-1185">Reference proteome</keyword>
<proteinExistence type="inferred from homology"/>
<dbReference type="PROSITE" id="PS50188">
    <property type="entry name" value="B302_SPRY"/>
    <property type="match status" value="1"/>
</dbReference>
<comment type="subcellular location">
    <subcellularLocation>
        <location evidence="1">Cytoplasm</location>
        <location evidence="1">Cytosol</location>
    </subcellularLocation>
</comment>
<dbReference type="RefSeq" id="XP_028910143.1">
    <property type="nucleotide sequence ID" value="XM_029054310.1"/>
</dbReference>
<dbReference type="SMART" id="SM00449">
    <property type="entry name" value="SPRY"/>
    <property type="match status" value="1"/>
</dbReference>
<dbReference type="OMA" id="HAWEIGW"/>